<sequence length="102" mass="11166">MPIGLEIYDVEENPLFSVTTHVGRFLGSFSTGGQQEGSVVDSRIINHTAFAYTAIFSGKIGGPTFTFDNTTGRISWKYSYVVNGTESVNAADMTHTVRYGIY</sequence>
<protein>
    <submittedName>
        <fullName evidence="1">Uncharacterized protein</fullName>
    </submittedName>
</protein>
<dbReference type="RefSeq" id="WP_207353871.1">
    <property type="nucleotide sequence ID" value="NZ_CP071503.1"/>
</dbReference>
<accession>A0ABX7QPH3</accession>
<keyword evidence="2" id="KW-1185">Reference proteome</keyword>
<gene>
    <name evidence="1" type="ORF">JYB87_12815</name>
</gene>
<proteinExistence type="predicted"/>
<dbReference type="EMBL" id="CP071503">
    <property type="protein sequence ID" value="QSX32630.1"/>
    <property type="molecule type" value="Genomic_DNA"/>
</dbReference>
<dbReference type="Proteomes" id="UP000662770">
    <property type="component" value="Chromosome"/>
</dbReference>
<reference evidence="1 2" key="1">
    <citation type="submission" date="2021-03" db="EMBL/GenBank/DDBJ databases">
        <title>Novel species identification of genus Shewanella.</title>
        <authorList>
            <person name="Liu G."/>
            <person name="Zhang Q."/>
        </authorList>
    </citation>
    <scope>NUCLEOTIDE SEQUENCE [LARGE SCALE GENOMIC DNA]</scope>
    <source>
        <strain evidence="1 2">FJAT-51800</strain>
    </source>
</reference>
<organism evidence="1 2">
    <name type="scientific">Shewanella avicenniae</name>
    <dbReference type="NCBI Taxonomy" id="2814294"/>
    <lineage>
        <taxon>Bacteria</taxon>
        <taxon>Pseudomonadati</taxon>
        <taxon>Pseudomonadota</taxon>
        <taxon>Gammaproteobacteria</taxon>
        <taxon>Alteromonadales</taxon>
        <taxon>Shewanellaceae</taxon>
        <taxon>Shewanella</taxon>
    </lineage>
</organism>
<name>A0ABX7QPH3_9GAMM</name>
<evidence type="ECO:0000313" key="1">
    <source>
        <dbReference type="EMBL" id="QSX32630.1"/>
    </source>
</evidence>
<evidence type="ECO:0000313" key="2">
    <source>
        <dbReference type="Proteomes" id="UP000662770"/>
    </source>
</evidence>